<keyword evidence="3" id="KW-1185">Reference proteome</keyword>
<dbReference type="Gene3D" id="1.20.120.520">
    <property type="entry name" value="nmb1532 protein domain like"/>
    <property type="match status" value="1"/>
</dbReference>
<comment type="caution">
    <text evidence="2">The sequence shown here is derived from an EMBL/GenBank/DDBJ whole genome shotgun (WGS) entry which is preliminary data.</text>
</comment>
<dbReference type="InterPro" id="IPR012312">
    <property type="entry name" value="Hemerythrin-like"/>
</dbReference>
<evidence type="ECO:0000313" key="3">
    <source>
        <dbReference type="Proteomes" id="UP001206692"/>
    </source>
</evidence>
<dbReference type="Proteomes" id="UP001206692">
    <property type="component" value="Unassembled WGS sequence"/>
</dbReference>
<evidence type="ECO:0000259" key="1">
    <source>
        <dbReference type="Pfam" id="PF01814"/>
    </source>
</evidence>
<accession>A0ABT1SPI2</accession>
<dbReference type="PANTHER" id="PTHR39966">
    <property type="entry name" value="BLL2471 PROTEIN-RELATED"/>
    <property type="match status" value="1"/>
</dbReference>
<proteinExistence type="predicted"/>
<evidence type="ECO:0000313" key="2">
    <source>
        <dbReference type="EMBL" id="MCQ5341734.1"/>
    </source>
</evidence>
<dbReference type="PANTHER" id="PTHR39966:SF1">
    <property type="entry name" value="HEMERYTHRIN-LIKE DOMAIN-CONTAINING PROTEIN"/>
    <property type="match status" value="1"/>
</dbReference>
<dbReference type="RefSeq" id="WP_227163101.1">
    <property type="nucleotide sequence ID" value="NZ_JAJCIO010000001.1"/>
</dbReference>
<dbReference type="CDD" id="cd12108">
    <property type="entry name" value="Hr-like"/>
    <property type="match status" value="1"/>
</dbReference>
<name>A0ABT1SPI2_9FIRM</name>
<protein>
    <submittedName>
        <fullName evidence="2">Hemerythrin domain-containing protein</fullName>
    </submittedName>
</protein>
<reference evidence="2 3" key="1">
    <citation type="submission" date="2022-06" db="EMBL/GenBank/DDBJ databases">
        <title>Isolation of gut microbiota from human fecal samples.</title>
        <authorList>
            <person name="Pamer E.G."/>
            <person name="Barat B."/>
            <person name="Waligurski E."/>
            <person name="Medina S."/>
            <person name="Paddock L."/>
            <person name="Mostad J."/>
        </authorList>
    </citation>
    <scope>NUCLEOTIDE SEQUENCE [LARGE SCALE GENOMIC DNA]</scope>
    <source>
        <strain evidence="2 3">DFI.1.1</strain>
    </source>
</reference>
<feature type="domain" description="Hemerythrin-like" evidence="1">
    <location>
        <begin position="6"/>
        <end position="142"/>
    </location>
</feature>
<gene>
    <name evidence="2" type="ORF">NE675_01605</name>
</gene>
<sequence>MMYCTEVMVEQHANISRMLKIIQAACCAILEGGEVDQKEFADIIDFIRNYADNHHHRREEEVLFPEMVDNLEEVASIIIKHGMLVEHDLVRAHVRALEEALKLYAEEPKTEHKLQILAEAMAYANRLQMHVEKENNVVYPLADRSLPENIKEKIDKTVKDFEKEEDPAFVQGYLALLDRLEKKYHIVA</sequence>
<organism evidence="2 3">
    <name type="scientific">Megasphaera massiliensis</name>
    <dbReference type="NCBI Taxonomy" id="1232428"/>
    <lineage>
        <taxon>Bacteria</taxon>
        <taxon>Bacillati</taxon>
        <taxon>Bacillota</taxon>
        <taxon>Negativicutes</taxon>
        <taxon>Veillonellales</taxon>
        <taxon>Veillonellaceae</taxon>
        <taxon>Megasphaera</taxon>
    </lineage>
</organism>
<dbReference type="Pfam" id="PF01814">
    <property type="entry name" value="Hemerythrin"/>
    <property type="match status" value="1"/>
</dbReference>
<dbReference type="EMBL" id="JANGEW010000001">
    <property type="protein sequence ID" value="MCQ5341734.1"/>
    <property type="molecule type" value="Genomic_DNA"/>
</dbReference>